<dbReference type="EC" id="3.1.-.-" evidence="11 12"/>
<dbReference type="eggNOG" id="COG1199">
    <property type="taxonomic scope" value="Bacteria"/>
</dbReference>
<dbReference type="HAMAP" id="MF_02206">
    <property type="entry name" value="DinG_exonucl"/>
    <property type="match status" value="1"/>
</dbReference>
<dbReference type="InterPro" id="IPR006310">
    <property type="entry name" value="DinG"/>
</dbReference>
<dbReference type="SUPFAM" id="SSF52540">
    <property type="entry name" value="P-loop containing nucleoside triphosphate hydrolases"/>
    <property type="match status" value="1"/>
</dbReference>
<keyword evidence="15" id="KW-0808">Transferase</keyword>
<dbReference type="Gene3D" id="3.30.420.10">
    <property type="entry name" value="Ribonuclease H-like superfamily/Ribonuclease H"/>
    <property type="match status" value="1"/>
</dbReference>
<dbReference type="PROSITE" id="PS51194">
    <property type="entry name" value="HELICASE_CTER"/>
    <property type="match status" value="1"/>
</dbReference>
<keyword evidence="3 11" id="KW-0540">Nuclease</keyword>
<feature type="domain" description="Helicase C-terminal" evidence="14">
    <location>
        <begin position="737"/>
        <end position="925"/>
    </location>
</feature>
<dbReference type="RefSeq" id="WP_008409882.1">
    <property type="nucleotide sequence ID" value="NZ_CAOS01000003.1"/>
</dbReference>
<evidence type="ECO:0000256" key="9">
    <source>
        <dbReference type="ARBA" id="ARBA00023204"/>
    </source>
</evidence>
<dbReference type="Pfam" id="PF13307">
    <property type="entry name" value="Helicase_C_2"/>
    <property type="match status" value="1"/>
</dbReference>
<keyword evidence="2" id="KW-0004">4Fe-4S</keyword>
<dbReference type="STRING" id="1121428.DESHY_110075"/>
<dbReference type="SUPFAM" id="SSF53098">
    <property type="entry name" value="Ribonuclease H-like"/>
    <property type="match status" value="1"/>
</dbReference>
<dbReference type="InterPro" id="IPR014001">
    <property type="entry name" value="Helicase_ATP-bd"/>
</dbReference>
<dbReference type="InterPro" id="IPR006054">
    <property type="entry name" value="DnaQ"/>
</dbReference>
<comment type="cofactor">
    <cofactor evidence="1">
        <name>[4Fe-4S] cluster</name>
        <dbReference type="ChEBI" id="CHEBI:49883"/>
    </cofactor>
</comment>
<sequence length="930" mass="103829">MLNFVAMDLETTGLNCWQDEIIEIGLVKYVDGQETDRFQTLVRPRQPLPVRIKRLTGLQDEDFSTAPLLQEILPEVLSFIDRLPLVGHNIKFDGNFLSAAAGQTIANPLFDTLELAQYLLPSAPSHRLGDLCHNLGLPLEQQHRALDDALGAARLLLALLERLSGLEAELVWQLSQLLKQAASPWHPVLEKLSVKILKQFPDRKLTYQAPGARPVEVSVKERQPQAAVPVTLEECMAVLGPAGNLSEALPRFQYRPQQCDMAARVVTALNESKYLLVEAGTGTGKSLAYLVPAICWAVKNSQRVLISTHTITLQEQLWHKDLPLLTNLAGFKFTAALMKGRSNYLCLRRWHLAMSEQQHQPEEAGFLAKVMLWLHETGTGDKSELVMSYQEQDYWAAVCSESEGCLSNRCPYFKEKCFFMAARRQADRADLVVVNHSLLLSDANADNRVLPSYGPLIIDEAHHLESCATEHLGSSSGRSEVLRWLAAAGKQLSKLDGFVITDHQQEWLNLLRQSAEIRHQCREAANSFFEMLARWIENSAVNYEGRWAVRFGPADNRDEVACLPAALDSALDNLLVQLLSLSRLMVKLAERLSEATVFTDDLPAPARELAALAAVGEGIAHNLERICRHHEDDYVYWVEGSGQRSELALRAAPIDVGPLLRAKLFAETRPVILTSATITVDGSFKHFAKSIGLDVLPADKIIEKQLASPFNYAKQALLCAANDIQPVQTGDNHYHDELARAVYNISMAAQGRTLVLFTSHRSLREVYHRLKDPCERADLCLLGHELDGSRRRLVEQFAAGQRTVLLGAASFWEGVDIPGEALSCVIIVKLPFAPPNHPLLEARLQKIARQGRNGFRDYQIPHAVIKFKQGFGRLIRDAGDKGVVVILDSRLVEKKYGAKFFNSLPLGEHFRGSWQQIVHQVKAWLGSRKE</sequence>
<dbReference type="GO" id="GO:0043139">
    <property type="term" value="F:5'-3' DNA helicase activity"/>
    <property type="evidence" value="ECO:0007669"/>
    <property type="project" value="UniProtKB-EC"/>
</dbReference>
<dbReference type="InterPro" id="IPR045028">
    <property type="entry name" value="DinG/Rad3-like"/>
</dbReference>
<organism evidence="15 16">
    <name type="scientific">Desulforamulus hydrothermalis Lam5 = DSM 18033</name>
    <dbReference type="NCBI Taxonomy" id="1121428"/>
    <lineage>
        <taxon>Bacteria</taxon>
        <taxon>Bacillati</taxon>
        <taxon>Bacillota</taxon>
        <taxon>Clostridia</taxon>
        <taxon>Eubacteriales</taxon>
        <taxon>Peptococcaceae</taxon>
        <taxon>Desulforamulus</taxon>
    </lineage>
</organism>
<evidence type="ECO:0000256" key="6">
    <source>
        <dbReference type="ARBA" id="ARBA00022801"/>
    </source>
</evidence>
<dbReference type="EMBL" id="CAOS01000003">
    <property type="protein sequence ID" value="CCO07131.1"/>
    <property type="molecule type" value="Genomic_DNA"/>
</dbReference>
<name>K8EEA9_9FIRM</name>
<dbReference type="InterPro" id="IPR012337">
    <property type="entry name" value="RNaseH-like_sf"/>
</dbReference>
<dbReference type="InterPro" id="IPR001650">
    <property type="entry name" value="Helicase_C-like"/>
</dbReference>
<dbReference type="GO" id="GO:0003677">
    <property type="term" value="F:DNA binding"/>
    <property type="evidence" value="ECO:0007669"/>
    <property type="project" value="InterPro"/>
</dbReference>
<keyword evidence="9" id="KW-0234">DNA repair</keyword>
<keyword evidence="8 11" id="KW-0067">ATP-binding</keyword>
<dbReference type="PANTHER" id="PTHR11472">
    <property type="entry name" value="DNA REPAIR DEAD HELICASE RAD3/XP-D SUBFAMILY MEMBER"/>
    <property type="match status" value="1"/>
</dbReference>
<evidence type="ECO:0000256" key="12">
    <source>
        <dbReference type="RuleBase" id="RU364106"/>
    </source>
</evidence>
<protein>
    <recommendedName>
        <fullName evidence="11 12">3'-5' exonuclease DinG</fullName>
        <ecNumber evidence="11 12">3.1.-.-</ecNumber>
    </recommendedName>
</protein>
<comment type="catalytic activity">
    <reaction evidence="10">
        <text>ATP + H2O = ADP + phosphate + H(+)</text>
        <dbReference type="Rhea" id="RHEA:13065"/>
        <dbReference type="ChEBI" id="CHEBI:15377"/>
        <dbReference type="ChEBI" id="CHEBI:15378"/>
        <dbReference type="ChEBI" id="CHEBI:30616"/>
        <dbReference type="ChEBI" id="CHEBI:43474"/>
        <dbReference type="ChEBI" id="CHEBI:456216"/>
        <dbReference type="EC" id="5.6.2.3"/>
    </reaction>
</comment>
<comment type="function">
    <text evidence="11 12">3'-5' exonuclease.</text>
</comment>
<dbReference type="Gene3D" id="3.40.50.300">
    <property type="entry name" value="P-loop containing nucleotide triphosphate hydrolases"/>
    <property type="match status" value="2"/>
</dbReference>
<dbReference type="SMART" id="SM00487">
    <property type="entry name" value="DEXDc"/>
    <property type="match status" value="1"/>
</dbReference>
<dbReference type="Pfam" id="PF00270">
    <property type="entry name" value="DEAD"/>
    <property type="match status" value="1"/>
</dbReference>
<keyword evidence="5" id="KW-0227">DNA damage</keyword>
<comment type="caution">
    <text evidence="15">The sequence shown here is derived from an EMBL/GenBank/DDBJ whole genome shotgun (WGS) entry which is preliminary data.</text>
</comment>
<dbReference type="AlphaFoldDB" id="K8EEA9"/>
<dbReference type="FunFam" id="3.30.420.10:FF:000045">
    <property type="entry name" value="3'-5' exonuclease DinG"/>
    <property type="match status" value="1"/>
</dbReference>
<evidence type="ECO:0000259" key="14">
    <source>
        <dbReference type="PROSITE" id="PS51194"/>
    </source>
</evidence>
<evidence type="ECO:0000256" key="4">
    <source>
        <dbReference type="ARBA" id="ARBA00022741"/>
    </source>
</evidence>
<dbReference type="SMART" id="SM00491">
    <property type="entry name" value="HELICc2"/>
    <property type="match status" value="1"/>
</dbReference>
<dbReference type="InterPro" id="IPR006554">
    <property type="entry name" value="Helicase-like_DEXD_c2"/>
</dbReference>
<keyword evidence="2" id="KW-0408">Iron</keyword>
<evidence type="ECO:0000313" key="15">
    <source>
        <dbReference type="EMBL" id="CCO07131.1"/>
    </source>
</evidence>
<dbReference type="InterPro" id="IPR036397">
    <property type="entry name" value="RNaseH_sf"/>
</dbReference>
<feature type="binding site" evidence="11">
    <location>
        <begin position="279"/>
        <end position="286"/>
    </location>
    <ligand>
        <name>ATP</name>
        <dbReference type="ChEBI" id="CHEBI:30616"/>
    </ligand>
</feature>
<dbReference type="GO" id="GO:0005524">
    <property type="term" value="F:ATP binding"/>
    <property type="evidence" value="ECO:0007669"/>
    <property type="project" value="UniProtKB-UniRule"/>
</dbReference>
<dbReference type="InterPro" id="IPR027417">
    <property type="entry name" value="P-loop_NTPase"/>
</dbReference>
<keyword evidence="16" id="KW-1185">Reference proteome</keyword>
<dbReference type="InterPro" id="IPR011545">
    <property type="entry name" value="DEAD/DEAH_box_helicase_dom"/>
</dbReference>
<evidence type="ECO:0000313" key="16">
    <source>
        <dbReference type="Proteomes" id="UP000009315"/>
    </source>
</evidence>
<dbReference type="PROSITE" id="PS51193">
    <property type="entry name" value="HELICASE_ATP_BIND_2"/>
    <property type="match status" value="1"/>
</dbReference>
<reference evidence="15 16" key="1">
    <citation type="journal article" date="2013" name="Genome Announc.">
        <title>Genome Sequence of the Sulfate-Reducing Bacterium Desulfotomaculum hydrothermale Lam5(T).</title>
        <authorList>
            <person name="Amin O."/>
            <person name="Fardeau M.L."/>
            <person name="Valette O."/>
            <person name="Hirschler-Rea A."/>
            <person name="Barbe V."/>
            <person name="Medigue C."/>
            <person name="Vacherie B."/>
            <person name="Ollivier B."/>
            <person name="Bertin P.N."/>
            <person name="Dolla A."/>
        </authorList>
    </citation>
    <scope>NUCLEOTIDE SEQUENCE [LARGE SCALE GENOMIC DNA]</scope>
    <source>
        <strain evidence="16">Lam5 / DSM 18033</strain>
    </source>
</reference>
<dbReference type="Proteomes" id="UP000009315">
    <property type="component" value="Unassembled WGS sequence"/>
</dbReference>
<keyword evidence="7 11" id="KW-0269">Exonuclease</keyword>
<dbReference type="CDD" id="cd06127">
    <property type="entry name" value="DEDDh"/>
    <property type="match status" value="1"/>
</dbReference>
<keyword evidence="4 11" id="KW-0547">Nucleotide-binding</keyword>
<dbReference type="SMART" id="SM00488">
    <property type="entry name" value="DEXDc2"/>
    <property type="match status" value="1"/>
</dbReference>
<evidence type="ECO:0000256" key="11">
    <source>
        <dbReference type="HAMAP-Rule" id="MF_02206"/>
    </source>
</evidence>
<evidence type="ECO:0000256" key="8">
    <source>
        <dbReference type="ARBA" id="ARBA00022840"/>
    </source>
</evidence>
<evidence type="ECO:0000259" key="13">
    <source>
        <dbReference type="PROSITE" id="PS51193"/>
    </source>
</evidence>
<dbReference type="GO" id="GO:0008408">
    <property type="term" value="F:3'-5' exonuclease activity"/>
    <property type="evidence" value="ECO:0007669"/>
    <property type="project" value="UniProtKB-UniRule"/>
</dbReference>
<dbReference type="SMART" id="SM00479">
    <property type="entry name" value="EXOIII"/>
    <property type="match status" value="1"/>
</dbReference>
<keyword evidence="15" id="KW-0347">Helicase</keyword>
<keyword evidence="2" id="KW-0411">Iron-sulfur</keyword>
<proteinExistence type="inferred from homology"/>
<accession>K8EEA9</accession>
<dbReference type="GO" id="GO:0006260">
    <property type="term" value="P:DNA replication"/>
    <property type="evidence" value="ECO:0007669"/>
    <property type="project" value="InterPro"/>
</dbReference>
<dbReference type="OrthoDB" id="9803913at2"/>
<comment type="similarity">
    <text evidence="11 12">Belongs to the helicase family. DinG subfamily. Type 2 sub-subfamily.</text>
</comment>
<dbReference type="InterPro" id="IPR013520">
    <property type="entry name" value="Ribonucl_H"/>
</dbReference>
<keyword evidence="15" id="KW-0548">Nucleotidyltransferase</keyword>
<feature type="short sequence motif" description="DEAH box" evidence="11">
    <location>
        <begin position="459"/>
        <end position="462"/>
    </location>
</feature>
<evidence type="ECO:0000256" key="2">
    <source>
        <dbReference type="ARBA" id="ARBA00022485"/>
    </source>
</evidence>
<dbReference type="PANTHER" id="PTHR11472:SF34">
    <property type="entry name" value="REGULATOR OF TELOMERE ELONGATION HELICASE 1"/>
    <property type="match status" value="1"/>
</dbReference>
<dbReference type="InterPro" id="IPR014013">
    <property type="entry name" value="Helic_SF1/SF2_ATP-bd_DinG/Rad3"/>
</dbReference>
<evidence type="ECO:0000256" key="10">
    <source>
        <dbReference type="ARBA" id="ARBA00048954"/>
    </source>
</evidence>
<dbReference type="NCBIfam" id="TIGR00573">
    <property type="entry name" value="dnaq"/>
    <property type="match status" value="1"/>
</dbReference>
<dbReference type="GO" id="GO:0003887">
    <property type="term" value="F:DNA-directed DNA polymerase activity"/>
    <property type="evidence" value="ECO:0007669"/>
    <property type="project" value="InterPro"/>
</dbReference>
<dbReference type="GO" id="GO:0051539">
    <property type="term" value="F:4 iron, 4 sulfur cluster binding"/>
    <property type="evidence" value="ECO:0007669"/>
    <property type="project" value="UniProtKB-KW"/>
</dbReference>
<evidence type="ECO:0000256" key="1">
    <source>
        <dbReference type="ARBA" id="ARBA00001966"/>
    </source>
</evidence>
<gene>
    <name evidence="11 12" type="primary">dinG</name>
    <name evidence="15" type="ORF">DESHY_110075</name>
</gene>
<dbReference type="Pfam" id="PF00929">
    <property type="entry name" value="RNase_T"/>
    <property type="match status" value="1"/>
</dbReference>
<dbReference type="InterPro" id="IPR006555">
    <property type="entry name" value="ATP-dep_Helicase_C"/>
</dbReference>
<keyword evidence="2" id="KW-0479">Metal-binding</keyword>
<evidence type="ECO:0000256" key="5">
    <source>
        <dbReference type="ARBA" id="ARBA00022763"/>
    </source>
</evidence>
<dbReference type="GO" id="GO:0006281">
    <property type="term" value="P:DNA repair"/>
    <property type="evidence" value="ECO:0007669"/>
    <property type="project" value="UniProtKB-KW"/>
</dbReference>
<evidence type="ECO:0000256" key="7">
    <source>
        <dbReference type="ARBA" id="ARBA00022839"/>
    </source>
</evidence>
<keyword evidence="6 11" id="KW-0378">Hydrolase</keyword>
<dbReference type="eggNOG" id="COG2176">
    <property type="taxonomic scope" value="Bacteria"/>
</dbReference>
<dbReference type="NCBIfam" id="TIGR01407">
    <property type="entry name" value="dinG_rel"/>
    <property type="match status" value="1"/>
</dbReference>
<dbReference type="GO" id="GO:0016887">
    <property type="term" value="F:ATP hydrolysis activity"/>
    <property type="evidence" value="ECO:0007669"/>
    <property type="project" value="RHEA"/>
</dbReference>
<evidence type="ECO:0000256" key="3">
    <source>
        <dbReference type="ARBA" id="ARBA00022722"/>
    </source>
</evidence>
<feature type="domain" description="Helicase ATP-binding" evidence="13">
    <location>
        <begin position="244"/>
        <end position="515"/>
    </location>
</feature>